<accession>A0A9D4CLX0</accession>
<dbReference type="Proteomes" id="UP000828390">
    <property type="component" value="Unassembled WGS sequence"/>
</dbReference>
<reference evidence="1" key="1">
    <citation type="journal article" date="2019" name="bioRxiv">
        <title>The Genome of the Zebra Mussel, Dreissena polymorpha: A Resource for Invasive Species Research.</title>
        <authorList>
            <person name="McCartney M.A."/>
            <person name="Auch B."/>
            <person name="Kono T."/>
            <person name="Mallez S."/>
            <person name="Zhang Y."/>
            <person name="Obille A."/>
            <person name="Becker A."/>
            <person name="Abrahante J.E."/>
            <person name="Garbe J."/>
            <person name="Badalamenti J.P."/>
            <person name="Herman A."/>
            <person name="Mangelson H."/>
            <person name="Liachko I."/>
            <person name="Sullivan S."/>
            <person name="Sone E.D."/>
            <person name="Koren S."/>
            <person name="Silverstein K.A.T."/>
            <person name="Beckman K.B."/>
            <person name="Gohl D.M."/>
        </authorList>
    </citation>
    <scope>NUCLEOTIDE SEQUENCE</scope>
    <source>
        <strain evidence="1">Duluth1</strain>
        <tissue evidence="1">Whole animal</tissue>
    </source>
</reference>
<comment type="caution">
    <text evidence="1">The sequence shown here is derived from an EMBL/GenBank/DDBJ whole genome shotgun (WGS) entry which is preliminary data.</text>
</comment>
<evidence type="ECO:0000313" key="1">
    <source>
        <dbReference type="EMBL" id="KAH3727079.1"/>
    </source>
</evidence>
<reference evidence="1" key="2">
    <citation type="submission" date="2020-11" db="EMBL/GenBank/DDBJ databases">
        <authorList>
            <person name="McCartney M.A."/>
            <person name="Auch B."/>
            <person name="Kono T."/>
            <person name="Mallez S."/>
            <person name="Becker A."/>
            <person name="Gohl D.M."/>
            <person name="Silverstein K.A.T."/>
            <person name="Koren S."/>
            <person name="Bechman K.B."/>
            <person name="Herman A."/>
            <person name="Abrahante J.E."/>
            <person name="Garbe J."/>
        </authorList>
    </citation>
    <scope>NUCLEOTIDE SEQUENCE</scope>
    <source>
        <strain evidence="1">Duluth1</strain>
        <tissue evidence="1">Whole animal</tissue>
    </source>
</reference>
<sequence length="68" mass="7723">MGLMSYAESGQELRCPLKVMQGFVVSYPDRAASDQTGRIWHLTNFSIMLVQSSLTVHFSISFRESKDH</sequence>
<protein>
    <submittedName>
        <fullName evidence="1">Uncharacterized protein</fullName>
    </submittedName>
</protein>
<name>A0A9D4CLX0_DREPO</name>
<organism evidence="1 2">
    <name type="scientific">Dreissena polymorpha</name>
    <name type="common">Zebra mussel</name>
    <name type="synonym">Mytilus polymorpha</name>
    <dbReference type="NCBI Taxonomy" id="45954"/>
    <lineage>
        <taxon>Eukaryota</taxon>
        <taxon>Metazoa</taxon>
        <taxon>Spiralia</taxon>
        <taxon>Lophotrochozoa</taxon>
        <taxon>Mollusca</taxon>
        <taxon>Bivalvia</taxon>
        <taxon>Autobranchia</taxon>
        <taxon>Heteroconchia</taxon>
        <taxon>Euheterodonta</taxon>
        <taxon>Imparidentia</taxon>
        <taxon>Neoheterodontei</taxon>
        <taxon>Myida</taxon>
        <taxon>Dreissenoidea</taxon>
        <taxon>Dreissenidae</taxon>
        <taxon>Dreissena</taxon>
    </lineage>
</organism>
<keyword evidence="2" id="KW-1185">Reference proteome</keyword>
<evidence type="ECO:0000313" key="2">
    <source>
        <dbReference type="Proteomes" id="UP000828390"/>
    </source>
</evidence>
<proteinExistence type="predicted"/>
<dbReference type="AlphaFoldDB" id="A0A9D4CLX0"/>
<dbReference type="EMBL" id="JAIWYP010000012">
    <property type="protein sequence ID" value="KAH3727079.1"/>
    <property type="molecule type" value="Genomic_DNA"/>
</dbReference>
<gene>
    <name evidence="1" type="ORF">DPMN_053005</name>
</gene>